<proteinExistence type="predicted"/>
<dbReference type="Proteomes" id="UP001432027">
    <property type="component" value="Unassembled WGS sequence"/>
</dbReference>
<reference evidence="2" key="1">
    <citation type="submission" date="2023-10" db="EMBL/GenBank/DDBJ databases">
        <title>Genome assembly of Pristionchus species.</title>
        <authorList>
            <person name="Yoshida K."/>
            <person name="Sommer R.J."/>
        </authorList>
    </citation>
    <scope>NUCLEOTIDE SEQUENCE</scope>
    <source>
        <strain evidence="2">RS0144</strain>
    </source>
</reference>
<gene>
    <name evidence="2" type="ORF">PENTCL1PPCAC_10693</name>
</gene>
<name>A0AAV5SZM7_9BILA</name>
<accession>A0AAV5SZM7</accession>
<feature type="compositionally biased region" description="Basic residues" evidence="1">
    <location>
        <begin position="112"/>
        <end position="122"/>
    </location>
</feature>
<sequence>GGGGSRSCSRGGNQTHVLHFLFEHFHSPLEGIDVGGEECSEGRLGGGGSGLLPHGIDEVEETRGTGQRGLGTAGLDLLCVAHGLVVLLHHVIHVGEGTEEGLDDRMGVDVGKRRRRGTRGTRRGQGEDEGRKEEEEMEEGWHEGQKDKE</sequence>
<dbReference type="AlphaFoldDB" id="A0AAV5SZM7"/>
<comment type="caution">
    <text evidence="2">The sequence shown here is derived from an EMBL/GenBank/DDBJ whole genome shotgun (WGS) entry which is preliminary data.</text>
</comment>
<evidence type="ECO:0000313" key="2">
    <source>
        <dbReference type="EMBL" id="GMS88518.1"/>
    </source>
</evidence>
<feature type="non-terminal residue" evidence="2">
    <location>
        <position position="149"/>
    </location>
</feature>
<evidence type="ECO:0000313" key="3">
    <source>
        <dbReference type="Proteomes" id="UP001432027"/>
    </source>
</evidence>
<organism evidence="2 3">
    <name type="scientific">Pristionchus entomophagus</name>
    <dbReference type="NCBI Taxonomy" id="358040"/>
    <lineage>
        <taxon>Eukaryota</taxon>
        <taxon>Metazoa</taxon>
        <taxon>Ecdysozoa</taxon>
        <taxon>Nematoda</taxon>
        <taxon>Chromadorea</taxon>
        <taxon>Rhabditida</taxon>
        <taxon>Rhabditina</taxon>
        <taxon>Diplogasteromorpha</taxon>
        <taxon>Diplogasteroidea</taxon>
        <taxon>Neodiplogasteridae</taxon>
        <taxon>Pristionchus</taxon>
    </lineage>
</organism>
<dbReference type="EMBL" id="BTSX01000003">
    <property type="protein sequence ID" value="GMS88518.1"/>
    <property type="molecule type" value="Genomic_DNA"/>
</dbReference>
<evidence type="ECO:0000256" key="1">
    <source>
        <dbReference type="SAM" id="MobiDB-lite"/>
    </source>
</evidence>
<feature type="non-terminal residue" evidence="2">
    <location>
        <position position="1"/>
    </location>
</feature>
<keyword evidence="3" id="KW-1185">Reference proteome</keyword>
<feature type="compositionally biased region" description="Basic and acidic residues" evidence="1">
    <location>
        <begin position="124"/>
        <end position="149"/>
    </location>
</feature>
<protein>
    <submittedName>
        <fullName evidence="2">Uncharacterized protein</fullName>
    </submittedName>
</protein>
<feature type="region of interest" description="Disordered" evidence="1">
    <location>
        <begin position="96"/>
        <end position="149"/>
    </location>
</feature>